<keyword evidence="1" id="KW-0843">Virulence</keyword>
<dbReference type="STRING" id="391625.PPSIR1_16410"/>
<dbReference type="AlphaFoldDB" id="A6G337"/>
<accession>A6G337</accession>
<dbReference type="eggNOG" id="COG3409">
    <property type="taxonomic scope" value="Bacteria"/>
</dbReference>
<gene>
    <name evidence="3" type="ORF">PPSIR1_16410</name>
</gene>
<dbReference type="EMBL" id="ABCS01000017">
    <property type="protein sequence ID" value="EDM79662.1"/>
    <property type="molecule type" value="Genomic_DNA"/>
</dbReference>
<name>A6G337_9BACT</name>
<organism evidence="3 4">
    <name type="scientific">Plesiocystis pacifica SIR-1</name>
    <dbReference type="NCBI Taxonomy" id="391625"/>
    <lineage>
        <taxon>Bacteria</taxon>
        <taxon>Pseudomonadati</taxon>
        <taxon>Myxococcota</taxon>
        <taxon>Polyangia</taxon>
        <taxon>Nannocystales</taxon>
        <taxon>Nannocystaceae</taxon>
        <taxon>Plesiocystis</taxon>
    </lineage>
</organism>
<feature type="region of interest" description="Disordered" evidence="2">
    <location>
        <begin position="889"/>
        <end position="952"/>
    </location>
</feature>
<proteinExistence type="predicted"/>
<evidence type="ECO:0000313" key="4">
    <source>
        <dbReference type="Proteomes" id="UP000005801"/>
    </source>
</evidence>
<evidence type="ECO:0000313" key="3">
    <source>
        <dbReference type="EMBL" id="EDM79662.1"/>
    </source>
</evidence>
<protein>
    <submittedName>
        <fullName evidence="3">Uncharacterized protein</fullName>
    </submittedName>
</protein>
<dbReference type="Proteomes" id="UP000005801">
    <property type="component" value="Unassembled WGS sequence"/>
</dbReference>
<dbReference type="Pfam" id="PF03538">
    <property type="entry name" value="VRP1"/>
    <property type="match status" value="1"/>
</dbReference>
<reference evidence="3 4" key="1">
    <citation type="submission" date="2007-06" db="EMBL/GenBank/DDBJ databases">
        <authorList>
            <person name="Shimkets L."/>
            <person name="Ferriera S."/>
            <person name="Johnson J."/>
            <person name="Kravitz S."/>
            <person name="Beeson K."/>
            <person name="Sutton G."/>
            <person name="Rogers Y.-H."/>
            <person name="Friedman R."/>
            <person name="Frazier M."/>
            <person name="Venter J.C."/>
        </authorList>
    </citation>
    <scope>NUCLEOTIDE SEQUENCE [LARGE SCALE GENOMIC DNA]</scope>
    <source>
        <strain evidence="3 4">SIR-1</strain>
    </source>
</reference>
<dbReference type="RefSeq" id="WP_006971136.1">
    <property type="nucleotide sequence ID" value="NZ_ABCS01000017.1"/>
</dbReference>
<feature type="compositionally biased region" description="Basic residues" evidence="2">
    <location>
        <begin position="889"/>
        <end position="908"/>
    </location>
</feature>
<feature type="compositionally biased region" description="Basic and acidic residues" evidence="2">
    <location>
        <begin position="916"/>
        <end position="927"/>
    </location>
</feature>
<dbReference type="InterPro" id="IPR018003">
    <property type="entry name" value="Insecticidal_toxin/plasmid_vir"/>
</dbReference>
<dbReference type="OrthoDB" id="9781691at2"/>
<evidence type="ECO:0000256" key="1">
    <source>
        <dbReference type="ARBA" id="ARBA00023026"/>
    </source>
</evidence>
<comment type="caution">
    <text evidence="3">The sequence shown here is derived from an EMBL/GenBank/DDBJ whole genome shotgun (WGS) entry which is preliminary data.</text>
</comment>
<keyword evidence="4" id="KW-1185">Reference proteome</keyword>
<evidence type="ECO:0000256" key="2">
    <source>
        <dbReference type="SAM" id="MobiDB-lite"/>
    </source>
</evidence>
<sequence length="952" mass="102254">MPSYTISGRVVAQDGSPVVAATISLFERFDLTTDRSVGSPATTDTDGRYTIEWTEAEAPASPWDLFVVADDGDETAQSSPLCDLEDSATIDLVLGEGAYVGQSEWTRLLAKLAPLLGGTGLESVPADRIEWLSKRADVSPVRLGQVIQAHRLADGRTVRAASCYAFMRAGLPADMPGMLRAGEAAWESALRGAWTRQVIDLPGDGSESAQTTEVAREVDAMRELLVDAALDANAGTNHRALFDTAGLSEADQRTFHEAWQTHTGDSASFWTGLEQTLDAGRAASFQFTIRAASLVANHVPTLAGLQAERVAGTFSTTVELAAWSSSDWDSFLVNRAVSLPADLPGSDATEQRQRYAKSLARAVEDRYPTAFVRHSLVRDAGASAAPASSEHVATFLGDNASFDLLRSTLSVHLAESSDPWPNIAPADQDAARANVARLQRVFRLAPRMERYATTKALLDQGVSAAADVVGYTREEFIGQFAAGLPGELHDPSSLAAKIWDNATKIHALTIGAASQLALANSQADFAPVTMAGSDAFAESTSGLAELSTILGELDYCACEHCRSVFSPAAYLADLLHFLKGRPAEATAPVDNALEALSARRPDIARILLDCANTHTPLPHIDLVNELLEATLSQAPSPWSPWHQTTWTQEELRAHPEHLDASAYDGAAVVATAVHPWSLPFSLPTVEARVYLKHLGVERHSLLERFEKVAPDEAATRARAGERLGLSALETEIVAGTYAGNASADGREYWGFSAGAATDSWVTDLSSDVGELLRLGGYTLDELRALLALDFINPDGAAKLQWAETCSLDDATLGSLDAALLDRLHRFTRLQRRCAIPARMLNVLLVDACGQLPGRRGALDPRGRRRAEGPAAPRLGRAGVLLVHGHRRAGLRRRPRALRPPRATQRRGGPRLLQLRGRRDAPRGRPDQLGRAPRGRAAGLTAERGGLSAPRRL</sequence>